<dbReference type="PANTHER" id="PTHR48090">
    <property type="entry name" value="UNDECAPRENYL-PHOSPHATE 4-DEOXY-4-FORMAMIDO-L-ARABINOSE TRANSFERASE-RELATED"/>
    <property type="match status" value="1"/>
</dbReference>
<comment type="similarity">
    <text evidence="2">Belongs to the glycosyltransferase 2 family.</text>
</comment>
<dbReference type="Pfam" id="PF00535">
    <property type="entry name" value="Glycos_transf_2"/>
    <property type="match status" value="1"/>
</dbReference>
<keyword evidence="9" id="KW-0808">Transferase</keyword>
<keyword evidence="3 6" id="KW-0812">Transmembrane</keyword>
<sequence length="377" mass="40175">MGYSVIVPTFNEGPNVAALVQRLSAATDLAEILFVDDSTDDTTAEISRVALTSPVPVRVIHREQATGGLGGAVLEGLAAAVSDVCIVMDGDLQHPPEVVPLLIERYESGGADVVVASRYTGGGSAGGLAGVFRMMVSRASTWVTKAMFPRRLQGCSDPMTGFFLVDRRAVDARVLRPRGFKILLEILARHTLRVSEVPFRFADREAGESKASLRQGARFLRQLASLRFGKMPAFALVGAVGAVVNILLVWLLTALGTGYLGAAIIAAEVTIIGNFLVIDRFVFNDLKGRAARFPARFAQSFVFNNAEAAVRIPLVALLVERWHVSAVLATALTLGIAFIVRFVFHALVVYRPRDPAVSAGGIDAVPDPASAGSLPKP</sequence>
<comment type="subcellular location">
    <subcellularLocation>
        <location evidence="1">Membrane</location>
        <topology evidence="1">Multi-pass membrane protein</topology>
    </subcellularLocation>
</comment>
<keyword evidence="10" id="KW-1185">Reference proteome</keyword>
<evidence type="ECO:0000256" key="4">
    <source>
        <dbReference type="ARBA" id="ARBA00022989"/>
    </source>
</evidence>
<dbReference type="Gene3D" id="3.90.550.10">
    <property type="entry name" value="Spore Coat Polysaccharide Biosynthesis Protein SpsA, Chain A"/>
    <property type="match status" value="1"/>
</dbReference>
<protein>
    <submittedName>
        <fullName evidence="9">Glycosyltransferase</fullName>
        <ecNumber evidence="9">2.4.-.-</ecNumber>
    </submittedName>
</protein>
<evidence type="ECO:0000259" key="7">
    <source>
        <dbReference type="Pfam" id="PF00535"/>
    </source>
</evidence>
<feature type="domain" description="Glycosyltransferase 2-like" evidence="7">
    <location>
        <begin position="4"/>
        <end position="170"/>
    </location>
</feature>
<evidence type="ECO:0000313" key="9">
    <source>
        <dbReference type="EMBL" id="MEJ1091100.1"/>
    </source>
</evidence>
<feature type="transmembrane region" description="Helical" evidence="6">
    <location>
        <begin position="325"/>
        <end position="344"/>
    </location>
</feature>
<feature type="domain" description="GtrA/DPMS transmembrane" evidence="8">
    <location>
        <begin position="234"/>
        <end position="349"/>
    </location>
</feature>
<dbReference type="RefSeq" id="WP_337318310.1">
    <property type="nucleotide sequence ID" value="NZ_JBBDGN010000003.1"/>
</dbReference>
<dbReference type="InterPro" id="IPR001173">
    <property type="entry name" value="Glyco_trans_2-like"/>
</dbReference>
<comment type="caution">
    <text evidence="9">The sequence shown here is derived from an EMBL/GenBank/DDBJ whole genome shotgun (WGS) entry which is preliminary data.</text>
</comment>
<dbReference type="SUPFAM" id="SSF53448">
    <property type="entry name" value="Nucleotide-diphospho-sugar transferases"/>
    <property type="match status" value="1"/>
</dbReference>
<evidence type="ECO:0000256" key="2">
    <source>
        <dbReference type="ARBA" id="ARBA00006739"/>
    </source>
</evidence>
<dbReference type="Proteomes" id="UP001366085">
    <property type="component" value="Unassembled WGS sequence"/>
</dbReference>
<dbReference type="PANTHER" id="PTHR48090:SF7">
    <property type="entry name" value="RFBJ PROTEIN"/>
    <property type="match status" value="1"/>
</dbReference>
<dbReference type="InterPro" id="IPR050256">
    <property type="entry name" value="Glycosyltransferase_2"/>
</dbReference>
<evidence type="ECO:0000256" key="6">
    <source>
        <dbReference type="SAM" id="Phobius"/>
    </source>
</evidence>
<gene>
    <name evidence="9" type="ORF">WDU93_05280</name>
</gene>
<keyword evidence="4 6" id="KW-1133">Transmembrane helix</keyword>
<dbReference type="GO" id="GO:0016757">
    <property type="term" value="F:glycosyltransferase activity"/>
    <property type="evidence" value="ECO:0007669"/>
    <property type="project" value="UniProtKB-KW"/>
</dbReference>
<accession>A0ABU8LIG0</accession>
<evidence type="ECO:0000256" key="3">
    <source>
        <dbReference type="ARBA" id="ARBA00022692"/>
    </source>
</evidence>
<evidence type="ECO:0000256" key="1">
    <source>
        <dbReference type="ARBA" id="ARBA00004141"/>
    </source>
</evidence>
<keyword evidence="5 6" id="KW-0472">Membrane</keyword>
<dbReference type="InterPro" id="IPR007267">
    <property type="entry name" value="GtrA_DPMS_TM"/>
</dbReference>
<dbReference type="EC" id="2.4.-.-" evidence="9"/>
<feature type="transmembrane region" description="Helical" evidence="6">
    <location>
        <begin position="258"/>
        <end position="277"/>
    </location>
</feature>
<evidence type="ECO:0000256" key="5">
    <source>
        <dbReference type="ARBA" id="ARBA00023136"/>
    </source>
</evidence>
<feature type="transmembrane region" description="Helical" evidence="6">
    <location>
        <begin position="231"/>
        <end position="252"/>
    </location>
</feature>
<reference evidence="9 10" key="1">
    <citation type="submission" date="2024-02" db="EMBL/GenBank/DDBJ databases">
        <authorList>
            <person name="Saticioglu I.B."/>
        </authorList>
    </citation>
    <scope>NUCLEOTIDE SEQUENCE [LARGE SCALE GENOMIC DNA]</scope>
    <source>
        <strain evidence="9 10">Mu-43</strain>
    </source>
</reference>
<evidence type="ECO:0000313" key="10">
    <source>
        <dbReference type="Proteomes" id="UP001366085"/>
    </source>
</evidence>
<name>A0ABU8LIG0_9MICO</name>
<dbReference type="InterPro" id="IPR029044">
    <property type="entry name" value="Nucleotide-diphossugar_trans"/>
</dbReference>
<organism evidence="9 10">
    <name type="scientific">Microbacterium istanbulense</name>
    <dbReference type="NCBI Taxonomy" id="3122049"/>
    <lineage>
        <taxon>Bacteria</taxon>
        <taxon>Bacillati</taxon>
        <taxon>Actinomycetota</taxon>
        <taxon>Actinomycetes</taxon>
        <taxon>Micrococcales</taxon>
        <taxon>Microbacteriaceae</taxon>
        <taxon>Microbacterium</taxon>
    </lineage>
</organism>
<keyword evidence="9" id="KW-0328">Glycosyltransferase</keyword>
<proteinExistence type="inferred from homology"/>
<evidence type="ECO:0000259" key="8">
    <source>
        <dbReference type="Pfam" id="PF04138"/>
    </source>
</evidence>
<dbReference type="EMBL" id="JBBDGN010000003">
    <property type="protein sequence ID" value="MEJ1091100.1"/>
    <property type="molecule type" value="Genomic_DNA"/>
</dbReference>
<dbReference type="Pfam" id="PF04138">
    <property type="entry name" value="GtrA_DPMS_TM"/>
    <property type="match status" value="1"/>
</dbReference>